<feature type="region of interest" description="Disordered" evidence="1">
    <location>
        <begin position="148"/>
        <end position="173"/>
    </location>
</feature>
<protein>
    <submittedName>
        <fullName evidence="2">Uncharacterized protein</fullName>
    </submittedName>
</protein>
<name>N1RKX5_FUSC4</name>
<gene>
    <name evidence="2" type="ORF">FOC4_g10010996</name>
</gene>
<reference evidence="3" key="1">
    <citation type="submission" date="2012-09" db="EMBL/GenBank/DDBJ databases">
        <title>Genome sequencing and comparative transcriptomics of race 1 and race 4 of banana pathogen: Fusarium oxysporum f. sp. cubense.</title>
        <authorList>
            <person name="Fang X."/>
            <person name="Huang J."/>
        </authorList>
    </citation>
    <scope>NUCLEOTIDE SEQUENCE [LARGE SCALE GENOMIC DNA]</scope>
    <source>
        <strain evidence="3">race 4</strain>
    </source>
</reference>
<dbReference type="EMBL" id="KB726990">
    <property type="protein sequence ID" value="EMT65022.1"/>
    <property type="molecule type" value="Genomic_DNA"/>
</dbReference>
<accession>N1RKX5</accession>
<sequence>MDDSNRMRRQNEPPVHSNPNQRYSLNDPSQQRRSLAGISNDRYRPASLAGPSSSGRGMGAPGNYSSYYSESSPSFSTANMPGTAIAYGSEYGHDSRQAQGFGGYSTAATMMYNVGQPSTQNTVYDAQQFSSRQPAAMQMMPPDVASSYFGSETGASAGPSLQQPAQGSSGSANCEQQHVHCERNAAGNKHRRCFNDRRPREKWVADLGLNLDDTNLHADRIQLWNDFNHAWLGLGQRQIDLMTSSQQLSRTQSLVPKAMIKKMGNELIRLCDGIERHGLVDYQYGVWEDQITAGEHMQSHPESLTGFANMCVQFSKTVWIYTMLQKKAVTAATDNAHS</sequence>
<organism evidence="2 3">
    <name type="scientific">Fusarium oxysporum f. sp. cubense (strain race 4)</name>
    <name type="common">Panama disease fungus</name>
    <dbReference type="NCBI Taxonomy" id="2502994"/>
    <lineage>
        <taxon>Eukaryota</taxon>
        <taxon>Fungi</taxon>
        <taxon>Dikarya</taxon>
        <taxon>Ascomycota</taxon>
        <taxon>Pezizomycotina</taxon>
        <taxon>Sordariomycetes</taxon>
        <taxon>Hypocreomycetidae</taxon>
        <taxon>Hypocreales</taxon>
        <taxon>Nectriaceae</taxon>
        <taxon>Fusarium</taxon>
        <taxon>Fusarium oxysporum species complex</taxon>
    </lineage>
</organism>
<keyword evidence="3" id="KW-1185">Reference proteome</keyword>
<dbReference type="OrthoDB" id="5552418at2759"/>
<feature type="compositionally biased region" description="Basic and acidic residues" evidence="1">
    <location>
        <begin position="1"/>
        <end position="11"/>
    </location>
</feature>
<reference evidence="3" key="2">
    <citation type="journal article" date="2014" name="PLoS ONE">
        <title>Genome and Transcriptome Analysis of the Fungal Pathogen Fusarium oxysporum f. sp. cubense Causing Banana Vascular Wilt Disease.</title>
        <authorList>
            <person name="Guo L."/>
            <person name="Han L."/>
            <person name="Yang L."/>
            <person name="Zeng H."/>
            <person name="Fan D."/>
            <person name="Zhu Y."/>
            <person name="Feng Y."/>
            <person name="Wang G."/>
            <person name="Peng C."/>
            <person name="Jiang X."/>
            <person name="Zhou D."/>
            <person name="Ni P."/>
            <person name="Liang C."/>
            <person name="Liu L."/>
            <person name="Wang J."/>
            <person name="Mao C."/>
            <person name="Fang X."/>
            <person name="Peng M."/>
            <person name="Huang J."/>
        </authorList>
    </citation>
    <scope>NUCLEOTIDE SEQUENCE [LARGE SCALE GENOMIC DNA]</scope>
    <source>
        <strain evidence="3">race 4</strain>
    </source>
</reference>
<evidence type="ECO:0000313" key="2">
    <source>
        <dbReference type="EMBL" id="EMT65022.1"/>
    </source>
</evidence>
<feature type="region of interest" description="Disordered" evidence="1">
    <location>
        <begin position="1"/>
        <end position="58"/>
    </location>
</feature>
<dbReference type="AlphaFoldDB" id="N1RKX5"/>
<evidence type="ECO:0000256" key="1">
    <source>
        <dbReference type="SAM" id="MobiDB-lite"/>
    </source>
</evidence>
<evidence type="ECO:0000313" key="3">
    <source>
        <dbReference type="Proteomes" id="UP000016929"/>
    </source>
</evidence>
<proteinExistence type="predicted"/>
<dbReference type="HOGENOM" id="CLU_033551_1_0_1"/>
<feature type="compositionally biased region" description="Polar residues" evidence="1">
    <location>
        <begin position="17"/>
        <end position="33"/>
    </location>
</feature>
<dbReference type="Proteomes" id="UP000016929">
    <property type="component" value="Unassembled WGS sequence"/>
</dbReference>